<dbReference type="AlphaFoldDB" id="A0A4C1WVU4"/>
<keyword evidence="2" id="KW-1185">Reference proteome</keyword>
<evidence type="ECO:0000313" key="1">
    <source>
        <dbReference type="EMBL" id="GBP55010.1"/>
    </source>
</evidence>
<protein>
    <submittedName>
        <fullName evidence="1">Uncharacterized protein</fullName>
    </submittedName>
</protein>
<evidence type="ECO:0000313" key="2">
    <source>
        <dbReference type="Proteomes" id="UP000299102"/>
    </source>
</evidence>
<name>A0A4C1WVU4_EUMVA</name>
<accession>A0A4C1WVU4</accession>
<gene>
    <name evidence="1" type="ORF">EVAR_34485_1</name>
</gene>
<organism evidence="1 2">
    <name type="scientific">Eumeta variegata</name>
    <name type="common">Bagworm moth</name>
    <name type="synonym">Eumeta japonica</name>
    <dbReference type="NCBI Taxonomy" id="151549"/>
    <lineage>
        <taxon>Eukaryota</taxon>
        <taxon>Metazoa</taxon>
        <taxon>Ecdysozoa</taxon>
        <taxon>Arthropoda</taxon>
        <taxon>Hexapoda</taxon>
        <taxon>Insecta</taxon>
        <taxon>Pterygota</taxon>
        <taxon>Neoptera</taxon>
        <taxon>Endopterygota</taxon>
        <taxon>Lepidoptera</taxon>
        <taxon>Glossata</taxon>
        <taxon>Ditrysia</taxon>
        <taxon>Tineoidea</taxon>
        <taxon>Psychidae</taxon>
        <taxon>Oiketicinae</taxon>
        <taxon>Eumeta</taxon>
    </lineage>
</organism>
<comment type="caution">
    <text evidence="1">The sequence shown here is derived from an EMBL/GenBank/DDBJ whole genome shotgun (WGS) entry which is preliminary data.</text>
</comment>
<sequence length="198" mass="22301">MNEVSKFERVVNQLRDVSSTSFAEEKRRPDNVNHSVTRKEGECSVMAKSVNGIDVNREKKSIRVDYGVYQFVKIQQTYNCDEFRELHDCAAGGGGDAALTSFIRFIIHYASKLDRCCSALFCRINITDGFKTFIKKKLRGNVVRAIMPYLNISTKKPAGLNCSTSGCFRRLCAAVGFGIGENQIYFATFERSGYEVGW</sequence>
<reference evidence="1 2" key="1">
    <citation type="journal article" date="2019" name="Commun. Biol.">
        <title>The bagworm genome reveals a unique fibroin gene that provides high tensile strength.</title>
        <authorList>
            <person name="Kono N."/>
            <person name="Nakamura H."/>
            <person name="Ohtoshi R."/>
            <person name="Tomita M."/>
            <person name="Numata K."/>
            <person name="Arakawa K."/>
        </authorList>
    </citation>
    <scope>NUCLEOTIDE SEQUENCE [LARGE SCALE GENOMIC DNA]</scope>
</reference>
<dbReference type="EMBL" id="BGZK01000659">
    <property type="protein sequence ID" value="GBP55010.1"/>
    <property type="molecule type" value="Genomic_DNA"/>
</dbReference>
<dbReference type="Proteomes" id="UP000299102">
    <property type="component" value="Unassembled WGS sequence"/>
</dbReference>
<proteinExistence type="predicted"/>